<dbReference type="PANTHER" id="PTHR43072">
    <property type="entry name" value="N-ACETYLTRANSFERASE"/>
    <property type="match status" value="1"/>
</dbReference>
<accession>A0A3M0GEB8</accession>
<dbReference type="Proteomes" id="UP001518680">
    <property type="component" value="Unassembled WGS sequence"/>
</dbReference>
<dbReference type="PROSITE" id="PS51186">
    <property type="entry name" value="GNAT"/>
    <property type="match status" value="1"/>
</dbReference>
<dbReference type="EMBL" id="REGC01000004">
    <property type="protein sequence ID" value="RMB62638.1"/>
    <property type="molecule type" value="Genomic_DNA"/>
</dbReference>
<evidence type="ECO:0000313" key="4">
    <source>
        <dbReference type="Proteomes" id="UP000270649"/>
    </source>
</evidence>
<evidence type="ECO:0000313" key="3">
    <source>
        <dbReference type="EMBL" id="RMB62638.1"/>
    </source>
</evidence>
<sequence length="333" mass="36624">MSRIFRSDAVQIGDRVVARRDFGGVHSDVIGHVLSLDPLVIRPQQVGGYPSNLAAVEISPAQLKIIKRLSPRTVRNSDIRAVEYATAQAFPGKKHEWTSDGSWLMRAGDGVTGRSNSAVPLGPAAGFNPVPLEEITEFYRRHDLPVRLLIPERIGKPALRLLADATWHTEPEILVMVLRDLADLSAVAPGPHSSGAKFRIDSQPDDAWLQMYQFRGQALPTQALEYLRARIEGTMGFGRLLLGSQTVAITRGTITESGDGTAWLGYSAVEVASSHRRQGLGALLGQHMLHWGRERGAKHAYLDVLASNTAGIRLYEKLGFIEQHRQIYAQLCD</sequence>
<dbReference type="EMBL" id="JAACBX020000002">
    <property type="protein sequence ID" value="MBM0244338.1"/>
    <property type="molecule type" value="Genomic_DNA"/>
</dbReference>
<keyword evidence="3" id="KW-0808">Transferase</keyword>
<reference evidence="2 5" key="2">
    <citation type="submission" date="2021-01" db="EMBL/GenBank/DDBJ databases">
        <title>Complete genome sequences of Corynebacterium macginleyi strains isolated from infectious keratitis.</title>
        <authorList>
            <person name="Sagerfors S."/>
            <person name="Poehlein A."/>
            <person name="Soderquist B."/>
            <person name="Bruggemann H."/>
        </authorList>
    </citation>
    <scope>NUCLEOTIDE SEQUENCE [LARGE SCALE GENOMIC DNA]</scope>
    <source>
        <strain evidence="2 5">12T220</strain>
    </source>
</reference>
<proteinExistence type="predicted"/>
<evidence type="ECO:0000313" key="2">
    <source>
        <dbReference type="EMBL" id="MBM0244338.1"/>
    </source>
</evidence>
<gene>
    <name evidence="3" type="ORF">D9543_04835</name>
    <name evidence="2" type="ORF">GWO63_008750</name>
</gene>
<name>A0A3M0GEB8_9CORY</name>
<evidence type="ECO:0000313" key="5">
    <source>
        <dbReference type="Proteomes" id="UP001518680"/>
    </source>
</evidence>
<dbReference type="GO" id="GO:0016747">
    <property type="term" value="F:acyltransferase activity, transferring groups other than amino-acyl groups"/>
    <property type="evidence" value="ECO:0007669"/>
    <property type="project" value="InterPro"/>
</dbReference>
<reference evidence="3 4" key="1">
    <citation type="submission" date="2018-10" db="EMBL/GenBank/DDBJ databases">
        <title>Corynebacterium macginleyi genome sequencing and assembly of the type strain and two clinical samples.</title>
        <authorList>
            <person name="Bernier A.-M."/>
            <person name="Bernard K."/>
        </authorList>
    </citation>
    <scope>NUCLEOTIDE SEQUENCE [LARGE SCALE GENOMIC DNA]</scope>
    <source>
        <strain evidence="3 4">NML 120205</strain>
    </source>
</reference>
<dbReference type="RefSeq" id="WP_121927668.1">
    <property type="nucleotide sequence ID" value="NZ_CP068291.1"/>
</dbReference>
<keyword evidence="5" id="KW-1185">Reference proteome</keyword>
<feature type="domain" description="N-acetyltransferase" evidence="1">
    <location>
        <begin position="198"/>
        <end position="333"/>
    </location>
</feature>
<dbReference type="Proteomes" id="UP000270649">
    <property type="component" value="Unassembled WGS sequence"/>
</dbReference>
<dbReference type="Pfam" id="PF24553">
    <property type="entry name" value="Rv0428c_C"/>
    <property type="match status" value="1"/>
</dbReference>
<evidence type="ECO:0000259" key="1">
    <source>
        <dbReference type="PROSITE" id="PS51186"/>
    </source>
</evidence>
<dbReference type="PANTHER" id="PTHR43072:SF60">
    <property type="entry name" value="L-2,4-DIAMINOBUTYRIC ACID ACETYLTRANSFERASE"/>
    <property type="match status" value="1"/>
</dbReference>
<dbReference type="AlphaFoldDB" id="A0A3M0GEB8"/>
<organism evidence="3 4">
    <name type="scientific">Corynebacterium macginleyi</name>
    <dbReference type="NCBI Taxonomy" id="38290"/>
    <lineage>
        <taxon>Bacteria</taxon>
        <taxon>Bacillati</taxon>
        <taxon>Actinomycetota</taxon>
        <taxon>Actinomycetes</taxon>
        <taxon>Mycobacteriales</taxon>
        <taxon>Corynebacteriaceae</taxon>
        <taxon>Corynebacterium</taxon>
    </lineage>
</organism>
<protein>
    <submittedName>
        <fullName evidence="3">GNAT family N-acetyltransferase</fullName>
    </submittedName>
</protein>
<dbReference type="SUPFAM" id="SSF55729">
    <property type="entry name" value="Acyl-CoA N-acyltransferases (Nat)"/>
    <property type="match status" value="1"/>
</dbReference>
<dbReference type="InterPro" id="IPR016181">
    <property type="entry name" value="Acyl_CoA_acyltransferase"/>
</dbReference>
<dbReference type="CDD" id="cd04301">
    <property type="entry name" value="NAT_SF"/>
    <property type="match status" value="1"/>
</dbReference>
<dbReference type="InterPro" id="IPR000182">
    <property type="entry name" value="GNAT_dom"/>
</dbReference>
<dbReference type="Gene3D" id="3.40.630.30">
    <property type="match status" value="1"/>
</dbReference>
<comment type="caution">
    <text evidence="3">The sequence shown here is derived from an EMBL/GenBank/DDBJ whole genome shotgun (WGS) entry which is preliminary data.</text>
</comment>
<dbReference type="InterPro" id="IPR056935">
    <property type="entry name" value="Rv0428c-like_C"/>
</dbReference>